<accession>A0AAW0BAL2</accession>
<name>A0AAW0BAL2_9AGAR</name>
<proteinExistence type="predicted"/>
<dbReference type="AlphaFoldDB" id="A0AAW0BAL2"/>
<protein>
    <submittedName>
        <fullName evidence="1">Uncharacterized protein</fullName>
    </submittedName>
</protein>
<reference evidence="1 3" key="1">
    <citation type="submission" date="2024-01" db="EMBL/GenBank/DDBJ databases">
        <title>A draft genome for a cacao thread blight-causing isolate of Paramarasmius palmivorus.</title>
        <authorList>
            <person name="Baruah I.K."/>
            <person name="Bukari Y."/>
            <person name="Amoako-Attah I."/>
            <person name="Meinhardt L.W."/>
            <person name="Bailey B.A."/>
            <person name="Cohen S.P."/>
        </authorList>
    </citation>
    <scope>NUCLEOTIDE SEQUENCE [LARGE SCALE GENOMIC DNA]</scope>
    <source>
        <strain evidence="1 3">GH-12</strain>
    </source>
</reference>
<gene>
    <name evidence="2" type="ORF">VNI00_011192</name>
    <name evidence="1" type="ORF">VNI00_017087</name>
</gene>
<comment type="caution">
    <text evidence="1">The sequence shown here is derived from an EMBL/GenBank/DDBJ whole genome shotgun (WGS) entry which is preliminary data.</text>
</comment>
<evidence type="ECO:0000313" key="3">
    <source>
        <dbReference type="Proteomes" id="UP001383192"/>
    </source>
</evidence>
<evidence type="ECO:0000313" key="2">
    <source>
        <dbReference type="EMBL" id="KAK7037441.1"/>
    </source>
</evidence>
<sequence length="382" mass="43281">MDDGPISDYAANLLYKQFDVDTVKTFHPNFKQSLVDLHVERFHNMLGKYLPRADQDLLREKLLCLGGIISGPSAIEAFTACAPNNALYITVPEIHGVDILEFFTDRSYSTTTSRSNNDLGLSATQSPFRPAEDFKPSKTTDDKVYIAGICRLERDSRVVEIILARSHPLEVILNSTSTLMMTFITASEMIMCYPRLTLVDHKALDTTRKPNENIKLKCAYFEYDYIQINPLLTLYDLLDPSRDLTVLPRRIGDDLCLVIPLPPLPVPDVLMLGHHSMFKAHSWQLLIPPNTSHRVVTDFFFTRRLRQTYLLAPGIKQQLSAGLVKEWNLDCLTAPENFIITPPECDKHSVDELSKIYNKVFNKHSPWRRVVASLSAGGVGTW</sequence>
<dbReference type="EMBL" id="JAYKXP010000155">
    <property type="protein sequence ID" value="KAK7021985.1"/>
    <property type="molecule type" value="Genomic_DNA"/>
</dbReference>
<dbReference type="Proteomes" id="UP001383192">
    <property type="component" value="Unassembled WGS sequence"/>
</dbReference>
<evidence type="ECO:0000313" key="1">
    <source>
        <dbReference type="EMBL" id="KAK7021985.1"/>
    </source>
</evidence>
<dbReference type="EMBL" id="JAYKXP010000047">
    <property type="protein sequence ID" value="KAK7037441.1"/>
    <property type="molecule type" value="Genomic_DNA"/>
</dbReference>
<organism evidence="1 3">
    <name type="scientific">Paramarasmius palmivorus</name>
    <dbReference type="NCBI Taxonomy" id="297713"/>
    <lineage>
        <taxon>Eukaryota</taxon>
        <taxon>Fungi</taxon>
        <taxon>Dikarya</taxon>
        <taxon>Basidiomycota</taxon>
        <taxon>Agaricomycotina</taxon>
        <taxon>Agaricomycetes</taxon>
        <taxon>Agaricomycetidae</taxon>
        <taxon>Agaricales</taxon>
        <taxon>Marasmiineae</taxon>
        <taxon>Marasmiaceae</taxon>
        <taxon>Paramarasmius</taxon>
    </lineage>
</organism>
<keyword evidence="3" id="KW-1185">Reference proteome</keyword>